<evidence type="ECO:0000313" key="1">
    <source>
        <dbReference type="EMBL" id="CAE0620810.1"/>
    </source>
</evidence>
<gene>
    <name evidence="1" type="ORF">OMAR00292_LOCUS6084</name>
</gene>
<name>A0A7S3UNU4_OXYMA</name>
<proteinExistence type="predicted"/>
<organism evidence="1">
    <name type="scientific">Oxyrrhis marina</name>
    <name type="common">Dinoflagellate</name>
    <dbReference type="NCBI Taxonomy" id="2969"/>
    <lineage>
        <taxon>Eukaryota</taxon>
        <taxon>Sar</taxon>
        <taxon>Alveolata</taxon>
        <taxon>Dinophyceae</taxon>
        <taxon>Oxyrrhinales</taxon>
        <taxon>Oxyrrhinaceae</taxon>
        <taxon>Oxyrrhis</taxon>
    </lineage>
</organism>
<dbReference type="AlphaFoldDB" id="A0A7S3UNU4"/>
<protein>
    <submittedName>
        <fullName evidence="1">Uncharacterized protein</fullName>
    </submittedName>
</protein>
<reference evidence="1" key="1">
    <citation type="submission" date="2021-01" db="EMBL/GenBank/DDBJ databases">
        <authorList>
            <person name="Corre E."/>
            <person name="Pelletier E."/>
            <person name="Niang G."/>
            <person name="Scheremetjew M."/>
            <person name="Finn R."/>
            <person name="Kale V."/>
            <person name="Holt S."/>
            <person name="Cochrane G."/>
            <person name="Meng A."/>
            <person name="Brown T."/>
            <person name="Cohen L."/>
        </authorList>
    </citation>
    <scope>NUCLEOTIDE SEQUENCE</scope>
    <source>
        <strain evidence="1">CCMP1795</strain>
    </source>
</reference>
<dbReference type="EMBL" id="HBIT01011628">
    <property type="protein sequence ID" value="CAE0620810.1"/>
    <property type="molecule type" value="Transcribed_RNA"/>
</dbReference>
<sequence length="218" mass="25186">MLLLRSHFGSSAFGTMKFFDLGEVIMDVLLFLRVDRRLRVAPVCRTFHRLVFGWRELQKEIEDHHRRILLRASFRSMRLNWFPARSAAREARTAMLRHIMGALRERATLGAQAVARHVPDEHRVLDTLDARGMLRSCFAVFRADVMHATHRAAVLRPGFSSWSSSARGLRMLRQVFGSWNAKAETLRQAAHKANLVEDNLIRAVLEGWMERSRLCRLA</sequence>
<accession>A0A7S3UNU4</accession>